<evidence type="ECO:0000313" key="1">
    <source>
        <dbReference type="EMBL" id="KAG2887963.1"/>
    </source>
</evidence>
<dbReference type="Proteomes" id="UP000774804">
    <property type="component" value="Unassembled WGS sequence"/>
</dbReference>
<dbReference type="Proteomes" id="UP000736787">
    <property type="component" value="Unassembled WGS sequence"/>
</dbReference>
<proteinExistence type="predicted"/>
<dbReference type="EMBL" id="RCMK01001245">
    <property type="protein sequence ID" value="KAG2898582.1"/>
    <property type="molecule type" value="Genomic_DNA"/>
</dbReference>
<dbReference type="EMBL" id="RCMV01000922">
    <property type="protein sequence ID" value="KAG3211700.1"/>
    <property type="molecule type" value="Genomic_DNA"/>
</dbReference>
<evidence type="ECO:0000313" key="4">
    <source>
        <dbReference type="EMBL" id="KAG3211700.1"/>
    </source>
</evidence>
<gene>
    <name evidence="1" type="ORF">PC115_g20178</name>
    <name evidence="2" type="ORF">PC117_g22483</name>
    <name evidence="3" type="ORF">PC118_g19042</name>
    <name evidence="4" type="ORF">PC129_g17326</name>
</gene>
<dbReference type="AlphaFoldDB" id="A0A8T1AW05"/>
<sequence length="48" mass="5469">MNLKQKHMDNTSGIRLVRWQCRVPSRHTMRLARGLYHGEGPVLAPSVA</sequence>
<name>A0A8T1AW05_9STRA</name>
<evidence type="ECO:0000313" key="3">
    <source>
        <dbReference type="EMBL" id="KAG2966657.1"/>
    </source>
</evidence>
<organism evidence="1 5">
    <name type="scientific">Phytophthora cactorum</name>
    <dbReference type="NCBI Taxonomy" id="29920"/>
    <lineage>
        <taxon>Eukaryota</taxon>
        <taxon>Sar</taxon>
        <taxon>Stramenopiles</taxon>
        <taxon>Oomycota</taxon>
        <taxon>Peronosporomycetes</taxon>
        <taxon>Peronosporales</taxon>
        <taxon>Peronosporaceae</taxon>
        <taxon>Phytophthora</taxon>
    </lineage>
</organism>
<evidence type="ECO:0000313" key="2">
    <source>
        <dbReference type="EMBL" id="KAG2898582.1"/>
    </source>
</evidence>
<accession>A0A8T1AW05</accession>
<evidence type="ECO:0000313" key="5">
    <source>
        <dbReference type="Proteomes" id="UP000774804"/>
    </source>
</evidence>
<protein>
    <submittedName>
        <fullName evidence="1">Uncharacterized protein</fullName>
    </submittedName>
</protein>
<dbReference type="Proteomes" id="UP000760860">
    <property type="component" value="Unassembled WGS sequence"/>
</dbReference>
<reference evidence="1" key="1">
    <citation type="submission" date="2018-10" db="EMBL/GenBank/DDBJ databases">
        <title>Effector identification in a new, highly contiguous assembly of the strawberry crown rot pathogen Phytophthora cactorum.</title>
        <authorList>
            <person name="Armitage A.D."/>
            <person name="Nellist C.F."/>
            <person name="Bates H."/>
            <person name="Vickerstaff R.J."/>
            <person name="Harrison R.J."/>
        </authorList>
    </citation>
    <scope>NUCLEOTIDE SEQUENCE</scope>
    <source>
        <strain evidence="1">4032</strain>
        <strain evidence="2">4040</strain>
        <strain evidence="3">P415</strain>
        <strain evidence="4">P421</strain>
    </source>
</reference>
<dbReference type="Proteomes" id="UP000697107">
    <property type="component" value="Unassembled WGS sequence"/>
</dbReference>
<dbReference type="EMBL" id="RCML01000996">
    <property type="protein sequence ID" value="KAG2966657.1"/>
    <property type="molecule type" value="Genomic_DNA"/>
</dbReference>
<dbReference type="EMBL" id="RCMI01001240">
    <property type="protein sequence ID" value="KAG2887963.1"/>
    <property type="molecule type" value="Genomic_DNA"/>
</dbReference>
<comment type="caution">
    <text evidence="1">The sequence shown here is derived from an EMBL/GenBank/DDBJ whole genome shotgun (WGS) entry which is preliminary data.</text>
</comment>